<keyword evidence="2" id="KW-0614">Plasmid</keyword>
<dbReference type="Proteomes" id="UP000095743">
    <property type="component" value="Chromosome"/>
</dbReference>
<name>A0A1D8GB14_9FIRM</name>
<geneLocation type="plasmid" evidence="2 3">
    <name>unnamed1</name>
</geneLocation>
<evidence type="ECO:0000313" key="2">
    <source>
        <dbReference type="EMBL" id="AOT73344.1"/>
    </source>
</evidence>
<dbReference type="Proteomes" id="UP000095743">
    <property type="component" value="Plasmid unnamed1"/>
</dbReference>
<proteinExistence type="predicted"/>
<dbReference type="AlphaFoldDB" id="A0A1D8GB14"/>
<organism evidence="1 3">
    <name type="scientific">Geosporobacter ferrireducens</name>
    <dbReference type="NCBI Taxonomy" id="1424294"/>
    <lineage>
        <taxon>Bacteria</taxon>
        <taxon>Bacillati</taxon>
        <taxon>Bacillota</taxon>
        <taxon>Clostridia</taxon>
        <taxon>Peptostreptococcales</taxon>
        <taxon>Thermotaleaceae</taxon>
        <taxon>Geosporobacter</taxon>
    </lineage>
</organism>
<reference evidence="1 3" key="1">
    <citation type="submission" date="2016-09" db="EMBL/GenBank/DDBJ databases">
        <title>Genomic analysis reveals versatility of anaerobic energy metabolism of Geosporobacter ferrireducens IRF9 of phylum Firmicutes.</title>
        <authorList>
            <person name="Kim S.-J."/>
        </authorList>
    </citation>
    <scope>NUCLEOTIDE SEQUENCE [LARGE SCALE GENOMIC DNA]</scope>
    <source>
        <strain evidence="1 3">IRF9</strain>
        <plasmid evidence="2 3">unnamed1</plasmid>
    </source>
</reference>
<dbReference type="STRING" id="1424294.Gferi_00035"/>
<gene>
    <name evidence="1" type="ORF">Gferi_00035</name>
    <name evidence="2" type="ORF">Gferi_27310</name>
</gene>
<evidence type="ECO:0000313" key="1">
    <source>
        <dbReference type="EMBL" id="AOT68105.1"/>
    </source>
</evidence>
<accession>A0A1D8GB14</accession>
<protein>
    <submittedName>
        <fullName evidence="1">Uncharacterized protein</fullName>
    </submittedName>
</protein>
<dbReference type="EMBL" id="CP017269">
    <property type="protein sequence ID" value="AOT68105.1"/>
    <property type="molecule type" value="Genomic_DNA"/>
</dbReference>
<evidence type="ECO:0000313" key="3">
    <source>
        <dbReference type="Proteomes" id="UP000095743"/>
    </source>
</evidence>
<dbReference type="KEGG" id="gfe:Gferi_00035"/>
<sequence>MSKLILKTVYIIERIFFSLAIACLLSLFLLQALHLKSDPDSPANSLSQFFKEEIINLRLNKN</sequence>
<keyword evidence="3" id="KW-1185">Reference proteome</keyword>
<dbReference type="RefSeq" id="WP_069973659.1">
    <property type="nucleotide sequence ID" value="NZ_CP017269.1"/>
</dbReference>
<dbReference type="EMBL" id="CP017270">
    <property type="protein sequence ID" value="AOT73344.1"/>
    <property type="molecule type" value="Genomic_DNA"/>
</dbReference>
<dbReference type="KEGG" id="gfe:Gferi_27310"/>